<keyword evidence="7" id="KW-1185">Reference proteome</keyword>
<keyword evidence="2 5" id="KW-0812">Transmembrane</keyword>
<evidence type="ECO:0000256" key="3">
    <source>
        <dbReference type="ARBA" id="ARBA00022989"/>
    </source>
</evidence>
<dbReference type="PIRSF" id="PIRSF006060">
    <property type="entry name" value="AA_transporter"/>
    <property type="match status" value="1"/>
</dbReference>
<evidence type="ECO:0000256" key="2">
    <source>
        <dbReference type="ARBA" id="ARBA00022692"/>
    </source>
</evidence>
<proteinExistence type="predicted"/>
<evidence type="ECO:0000256" key="4">
    <source>
        <dbReference type="ARBA" id="ARBA00023136"/>
    </source>
</evidence>
<evidence type="ECO:0000313" key="6">
    <source>
        <dbReference type="EMBL" id="MCZ4224632.1"/>
    </source>
</evidence>
<dbReference type="InterPro" id="IPR002293">
    <property type="entry name" value="AA/rel_permease1"/>
</dbReference>
<feature type="transmembrane region" description="Helical" evidence="5">
    <location>
        <begin position="102"/>
        <end position="124"/>
    </location>
</feature>
<feature type="transmembrane region" description="Helical" evidence="5">
    <location>
        <begin position="219"/>
        <end position="238"/>
    </location>
</feature>
<feature type="transmembrane region" description="Helical" evidence="5">
    <location>
        <begin position="258"/>
        <end position="276"/>
    </location>
</feature>
<dbReference type="PANTHER" id="PTHR11785:SF512">
    <property type="entry name" value="SOBREMESA, ISOFORM B"/>
    <property type="match status" value="1"/>
</dbReference>
<protein>
    <submittedName>
        <fullName evidence="6">APC family permease</fullName>
    </submittedName>
</protein>
<dbReference type="PANTHER" id="PTHR11785">
    <property type="entry name" value="AMINO ACID TRANSPORTER"/>
    <property type="match status" value="1"/>
</dbReference>
<evidence type="ECO:0000256" key="1">
    <source>
        <dbReference type="ARBA" id="ARBA00004141"/>
    </source>
</evidence>
<feature type="transmembrane region" description="Helical" evidence="5">
    <location>
        <begin position="189"/>
        <end position="207"/>
    </location>
</feature>
<accession>A0ABT4L0D9</accession>
<gene>
    <name evidence="6" type="ORF">O0931_15075</name>
</gene>
<comment type="subcellular location">
    <subcellularLocation>
        <location evidence="1">Membrane</location>
        <topology evidence="1">Multi-pass membrane protein</topology>
    </subcellularLocation>
</comment>
<dbReference type="Proteomes" id="UP001144341">
    <property type="component" value="Unassembled WGS sequence"/>
</dbReference>
<feature type="transmembrane region" description="Helical" evidence="5">
    <location>
        <begin position="392"/>
        <end position="411"/>
    </location>
</feature>
<feature type="transmembrane region" description="Helical" evidence="5">
    <location>
        <begin position="297"/>
        <end position="316"/>
    </location>
</feature>
<feature type="transmembrane region" description="Helical" evidence="5">
    <location>
        <begin position="346"/>
        <end position="364"/>
    </location>
</feature>
<dbReference type="Gene3D" id="1.20.1740.10">
    <property type="entry name" value="Amino acid/polyamine transporter I"/>
    <property type="match status" value="1"/>
</dbReference>
<feature type="transmembrane region" description="Helical" evidence="5">
    <location>
        <begin position="145"/>
        <end position="169"/>
    </location>
</feature>
<comment type="caution">
    <text evidence="6">The sequence shown here is derived from an EMBL/GenBank/DDBJ whole genome shotgun (WGS) entry which is preliminary data.</text>
</comment>
<keyword evidence="4 5" id="KW-0472">Membrane</keyword>
<evidence type="ECO:0000313" key="7">
    <source>
        <dbReference type="Proteomes" id="UP001144341"/>
    </source>
</evidence>
<dbReference type="Pfam" id="PF13520">
    <property type="entry name" value="AA_permease_2"/>
    <property type="match status" value="1"/>
</dbReference>
<dbReference type="InterPro" id="IPR050598">
    <property type="entry name" value="AminoAcid_Transporter"/>
</dbReference>
<sequence length="509" mass="55999">MDDGLVALKSPVFYSIIHLPLSIFRYPSSVIHHHTFPIFHHTFPPSSIFSLSSSNHLVFLLMQQKKQLSRFDLSMIVVSLVIGMGIFRTPVNVAAKAQIPELFYLAWFIGGLVAFCGALTYAEIGSRYPVTGGYYKIFSIAYHPSIAFAINCIVLISSAASVAAISIIGAEYLGKIILPAEMQNETYRVVIAITTILIFYLINLLGLKASSKTQNVLTVIKIGLILILICAVFFGGQVQAVTPIFKTSGGALPTWADYGKALGLCLIAVSFSYAGYAQTINFGGEVKEAKKVIPRSIIIGLTIIVLLYLTINYVYVKVIGFEELKSAESIAAILASKIFGPAGFKMLSVIIFISVMGYVNVNLLSNPRAMFAMGEEGALPKLFSKMNKKTEVITWSLTIFTVIAVVIIFYAKTFDKILNYTIFLESISMASSAATIFILRKRTAHLDKKTIYTVPLYPILPIIFIAAYTFVAFSIYADDPNAALNGLYIFIGFLIIYFVSKMFNRKTSV</sequence>
<reference evidence="6" key="1">
    <citation type="submission" date="2022-12" db="EMBL/GenBank/DDBJ databases">
        <title>Genome sequence of SJ11.</title>
        <authorList>
            <person name="Woo H."/>
        </authorList>
    </citation>
    <scope>NUCLEOTIDE SEQUENCE</scope>
    <source>
        <strain evidence="6">SJ11</strain>
    </source>
</reference>
<evidence type="ECO:0000256" key="5">
    <source>
        <dbReference type="SAM" id="Phobius"/>
    </source>
</evidence>
<organism evidence="6 7">
    <name type="scientific">Pedobacter rhodius</name>
    <dbReference type="NCBI Taxonomy" id="3004098"/>
    <lineage>
        <taxon>Bacteria</taxon>
        <taxon>Pseudomonadati</taxon>
        <taxon>Bacteroidota</taxon>
        <taxon>Sphingobacteriia</taxon>
        <taxon>Sphingobacteriales</taxon>
        <taxon>Sphingobacteriaceae</taxon>
        <taxon>Pedobacter</taxon>
    </lineage>
</organism>
<feature type="transmembrane region" description="Helical" evidence="5">
    <location>
        <begin position="482"/>
        <end position="500"/>
    </location>
</feature>
<feature type="transmembrane region" description="Helical" evidence="5">
    <location>
        <begin position="417"/>
        <end position="439"/>
    </location>
</feature>
<name>A0ABT4L0D9_9SPHI</name>
<keyword evidence="3 5" id="KW-1133">Transmembrane helix</keyword>
<dbReference type="EMBL" id="JAPWGL010000004">
    <property type="protein sequence ID" value="MCZ4224632.1"/>
    <property type="molecule type" value="Genomic_DNA"/>
</dbReference>
<feature type="transmembrane region" description="Helical" evidence="5">
    <location>
        <begin position="71"/>
        <end position="90"/>
    </location>
</feature>
<dbReference type="RefSeq" id="WP_269416412.1">
    <property type="nucleotide sequence ID" value="NZ_JAPWGL010000004.1"/>
</dbReference>
<feature type="transmembrane region" description="Helical" evidence="5">
    <location>
        <begin position="451"/>
        <end position="476"/>
    </location>
</feature>